<dbReference type="AlphaFoldDB" id="A0A8R1DUU5"/>
<dbReference type="GO" id="GO:0005789">
    <property type="term" value="C:endoplasmic reticulum membrane"/>
    <property type="evidence" value="ECO:0007669"/>
    <property type="project" value="UniProtKB-SubCell"/>
</dbReference>
<evidence type="ECO:0000256" key="10">
    <source>
        <dbReference type="RuleBase" id="RU363110"/>
    </source>
</evidence>
<dbReference type="GO" id="GO:0006487">
    <property type="term" value="P:protein N-linked glycosylation"/>
    <property type="evidence" value="ECO:0007669"/>
    <property type="project" value="TreeGrafter"/>
</dbReference>
<feature type="transmembrane region" description="Helical" evidence="10">
    <location>
        <begin position="171"/>
        <end position="195"/>
    </location>
</feature>
<reference evidence="12" key="1">
    <citation type="submission" date="2010-08" db="EMBL/GenBank/DDBJ databases">
        <authorList>
            <consortium name="Caenorhabditis japonica Sequencing Consortium"/>
            <person name="Wilson R.K."/>
        </authorList>
    </citation>
    <scope>NUCLEOTIDE SEQUENCE [LARGE SCALE GENOMIC DNA]</scope>
    <source>
        <strain evidence="12">DF5081</strain>
    </source>
</reference>
<comment type="subcellular location">
    <subcellularLocation>
        <location evidence="1 10">Endoplasmic reticulum membrane</location>
        <topology evidence="1 10">Multi-pass membrane protein</topology>
    </subcellularLocation>
</comment>
<keyword evidence="12" id="KW-1185">Reference proteome</keyword>
<feature type="transmembrane region" description="Helical" evidence="10">
    <location>
        <begin position="274"/>
        <end position="295"/>
    </location>
</feature>
<keyword evidence="9 10" id="KW-0472">Membrane</keyword>
<feature type="transmembrane region" description="Helical" evidence="10">
    <location>
        <begin position="9"/>
        <end position="29"/>
    </location>
</feature>
<feature type="transmembrane region" description="Helical" evidence="10">
    <location>
        <begin position="424"/>
        <end position="442"/>
    </location>
</feature>
<dbReference type="EC" id="2.4.1.-" evidence="10"/>
<evidence type="ECO:0000256" key="3">
    <source>
        <dbReference type="ARBA" id="ARBA00008715"/>
    </source>
</evidence>
<comment type="pathway">
    <text evidence="2 10">Protein modification; protein glycosylation.</text>
</comment>
<dbReference type="OMA" id="CALYSFR"/>
<proteinExistence type="inferred from homology"/>
<reference evidence="11" key="2">
    <citation type="submission" date="2022-06" db="UniProtKB">
        <authorList>
            <consortium name="EnsemblMetazoa"/>
        </authorList>
    </citation>
    <scope>IDENTIFICATION</scope>
    <source>
        <strain evidence="11">DF5081</strain>
    </source>
</reference>
<dbReference type="Gene3D" id="3.30.2170.10">
    <property type="entry name" value="archaeoglobus fulgidus dsm 4304 superfamily"/>
    <property type="match status" value="1"/>
</dbReference>
<sequence>MWEISTKQWILFTASALLSFKIILIPAYVSTDFEVHRNWMAVTWNRPLAEWYTENTSEWTLDYPPFFAFFEFALAHVAHFLGIDGILEISSTPKFSQQILFFQRFSVIFMDVFYILACALYAFHSPKLTDRIPVKLRPNARQACFVLLAALPTLLLCDSIHFQYNSMLTSLFLISMYFVDCERYLMAALSFSVLLNFKHIYVYYALGYVFFYLINYFRFSGVAGFVKENFPKALLLAASLLFPFLFSLLPFIHVDGFQALQNIAIRLFPVSRGLTHAFWAPNFWALYNFADLLLYRILSIMEVGKFDAPTYTSGLVQEYSHSVLPNISPVGTLFLVTAVSTTVLFGLIFGKGKDFSLFAVLSALSFFYFGYHVHEKAIILITVPMTIFAIKDPKYLRHLVHISTISSFTVFPLIFTLMEIPIKYAVAIAYFLLLLAMIKHFTRMPLWDVLPKRHVIAFGILTIAEFYHTFIHHRLFSGRLPFAPLMAISVLNAFEVTAFFVSLFWNTFLDGIIETTWQKGACRVREQLIRDSLYPVQTIEDEEDVQLVAGVDISASKTNPDTVVISMSVWKYPTCEHVKTVADTRILRVPYIPQYLAIREAETLAEFVKDVMKRFPHLRPDVLMCDGFGQYHSRDCGMACHVGALTGVPSIGVAKNLTLHHIYDNVGAKNKLKVDRFVDNVRLQLKSNKPAQSYIPFDFVLPVKLNIIRMGSSMSGVFVSAGYGIDLELATKISVRMLQNNTTCEPIRAADLSSRELVRKHFDSDGSKKKRD</sequence>
<evidence type="ECO:0000313" key="12">
    <source>
        <dbReference type="Proteomes" id="UP000005237"/>
    </source>
</evidence>
<feature type="transmembrane region" description="Helical" evidence="10">
    <location>
        <begin position="355"/>
        <end position="374"/>
    </location>
</feature>
<feature type="transmembrane region" description="Helical" evidence="10">
    <location>
        <begin position="483"/>
        <end position="505"/>
    </location>
</feature>
<dbReference type="GO" id="GO:0042283">
    <property type="term" value="F:dolichyl pyrophosphate Glc1Man9GlcNAc2 alpha-1,3-glucosyltransferase activity"/>
    <property type="evidence" value="ECO:0007669"/>
    <property type="project" value="TreeGrafter"/>
</dbReference>
<name>A0A8R1DUU5_CAEJA</name>
<evidence type="ECO:0000256" key="5">
    <source>
        <dbReference type="ARBA" id="ARBA00022679"/>
    </source>
</evidence>
<accession>A0A8R1DUU5</accession>
<dbReference type="GO" id="GO:0006281">
    <property type="term" value="P:DNA repair"/>
    <property type="evidence" value="ECO:0007669"/>
    <property type="project" value="InterPro"/>
</dbReference>
<keyword evidence="8 10" id="KW-1133">Transmembrane helix</keyword>
<dbReference type="PANTHER" id="PTHR12413">
    <property type="entry name" value="DOLICHYL GLYCOSYLTRANSFERASE"/>
    <property type="match status" value="1"/>
</dbReference>
<evidence type="ECO:0000256" key="9">
    <source>
        <dbReference type="ARBA" id="ARBA00023136"/>
    </source>
</evidence>
<dbReference type="PANTHER" id="PTHR12413:SF2">
    <property type="entry name" value="DOLICHYL PYROPHOSPHATE GLC1MAN9GLCNAC2 ALPHA-1,3-GLUCOSYLTRANSFERASE-RELATED"/>
    <property type="match status" value="1"/>
</dbReference>
<dbReference type="GO" id="GO:0004519">
    <property type="term" value="F:endonuclease activity"/>
    <property type="evidence" value="ECO:0007669"/>
    <property type="project" value="InterPro"/>
</dbReference>
<dbReference type="Pfam" id="PF03155">
    <property type="entry name" value="Alg6_Alg8"/>
    <property type="match status" value="1"/>
</dbReference>
<protein>
    <recommendedName>
        <fullName evidence="10">Alpha-1,3-glucosyltransferase</fullName>
        <ecNumber evidence="10">2.4.1.-</ecNumber>
    </recommendedName>
</protein>
<feature type="transmembrane region" description="Helical" evidence="10">
    <location>
        <begin position="99"/>
        <end position="123"/>
    </location>
</feature>
<dbReference type="InterPro" id="IPR007581">
    <property type="entry name" value="Endonuclease-V"/>
</dbReference>
<evidence type="ECO:0000256" key="1">
    <source>
        <dbReference type="ARBA" id="ARBA00004477"/>
    </source>
</evidence>
<evidence type="ECO:0000256" key="4">
    <source>
        <dbReference type="ARBA" id="ARBA00022676"/>
    </source>
</evidence>
<dbReference type="EnsemblMetazoa" id="CJA12392b.1">
    <property type="protein sequence ID" value="CJA12392b.1"/>
    <property type="gene ID" value="WBGene00131596"/>
</dbReference>
<keyword evidence="6 10" id="KW-0812">Transmembrane</keyword>
<feature type="transmembrane region" description="Helical" evidence="10">
    <location>
        <begin position="201"/>
        <end position="226"/>
    </location>
</feature>
<organism evidence="11 12">
    <name type="scientific">Caenorhabditis japonica</name>
    <dbReference type="NCBI Taxonomy" id="281687"/>
    <lineage>
        <taxon>Eukaryota</taxon>
        <taxon>Metazoa</taxon>
        <taxon>Ecdysozoa</taxon>
        <taxon>Nematoda</taxon>
        <taxon>Chromadorea</taxon>
        <taxon>Rhabditida</taxon>
        <taxon>Rhabditina</taxon>
        <taxon>Rhabditomorpha</taxon>
        <taxon>Rhabditoidea</taxon>
        <taxon>Rhabditidae</taxon>
        <taxon>Peloderinae</taxon>
        <taxon>Caenorhabditis</taxon>
    </lineage>
</organism>
<dbReference type="InterPro" id="IPR004856">
    <property type="entry name" value="Glyco_trans_ALG6/ALG8"/>
</dbReference>
<evidence type="ECO:0000313" key="11">
    <source>
        <dbReference type="EnsemblMetazoa" id="CJA12392b.1"/>
    </source>
</evidence>
<comment type="similarity">
    <text evidence="3 10">Belongs to the ALG6/ALG8 glucosyltransferase family.</text>
</comment>
<feature type="transmembrane region" description="Helical" evidence="10">
    <location>
        <begin position="330"/>
        <end position="349"/>
    </location>
</feature>
<evidence type="ECO:0000256" key="8">
    <source>
        <dbReference type="ARBA" id="ARBA00022989"/>
    </source>
</evidence>
<keyword evidence="7 10" id="KW-0256">Endoplasmic reticulum</keyword>
<feature type="transmembrane region" description="Helical" evidence="10">
    <location>
        <begin position="233"/>
        <end position="254"/>
    </location>
</feature>
<evidence type="ECO:0000256" key="7">
    <source>
        <dbReference type="ARBA" id="ARBA00022824"/>
    </source>
</evidence>
<feature type="transmembrane region" description="Helical" evidence="10">
    <location>
        <begin position="143"/>
        <end position="164"/>
    </location>
</feature>
<dbReference type="Proteomes" id="UP000005237">
    <property type="component" value="Unassembled WGS sequence"/>
</dbReference>
<keyword evidence="5 10" id="KW-0808">Transferase</keyword>
<dbReference type="Pfam" id="PF04493">
    <property type="entry name" value="Endonuclease_5"/>
    <property type="match status" value="1"/>
</dbReference>
<keyword evidence="4 10" id="KW-0328">Glycosyltransferase</keyword>
<evidence type="ECO:0000256" key="2">
    <source>
        <dbReference type="ARBA" id="ARBA00004922"/>
    </source>
</evidence>
<evidence type="ECO:0000256" key="6">
    <source>
        <dbReference type="ARBA" id="ARBA00022692"/>
    </source>
</evidence>
<feature type="transmembrane region" description="Helical" evidence="10">
    <location>
        <begin position="454"/>
        <end position="471"/>
    </location>
</feature>